<dbReference type="Pfam" id="PF19781">
    <property type="entry name" value="DUF6266"/>
    <property type="match status" value="1"/>
</dbReference>
<dbReference type="RefSeq" id="WP_063970247.1">
    <property type="nucleotide sequence ID" value="NZ_JAMXLT020000047.1"/>
</dbReference>
<accession>A0ABU4JMZ1</accession>
<evidence type="ECO:0000313" key="2">
    <source>
        <dbReference type="Proteomes" id="UP001204439"/>
    </source>
</evidence>
<evidence type="ECO:0000313" key="1">
    <source>
        <dbReference type="EMBL" id="MDW8550861.1"/>
    </source>
</evidence>
<proteinExistence type="predicted"/>
<dbReference type="Proteomes" id="UP001204439">
    <property type="component" value="Unassembled WGS sequence"/>
</dbReference>
<protein>
    <submittedName>
        <fullName evidence="1">DUF6266 family protein</fullName>
    </submittedName>
</protein>
<reference evidence="1 2" key="1">
    <citation type="submission" date="2023-11" db="EMBL/GenBank/DDBJ databases">
        <title>First isolation, identification, and characterization of non-pathogenic Epilithonimonas ginsengisoli isolated from diseased farmed rainbow trout (Oncorhynchus mykiss) in Chile.</title>
        <authorList>
            <person name="Miranda C.D."/>
            <person name="Irgang R."/>
            <person name="Concha C."/>
            <person name="Rojas R."/>
            <person name="Avendano R."/>
        </authorList>
    </citation>
    <scope>NUCLEOTIDE SEQUENCE [LARGE SCALE GENOMIC DNA]</scope>
    <source>
        <strain evidence="1 2">FP99</strain>
    </source>
</reference>
<comment type="caution">
    <text evidence="1">The sequence shown here is derived from an EMBL/GenBank/DDBJ whole genome shotgun (WGS) entry which is preliminary data.</text>
</comment>
<sequence>MGKVTDSILGGTKGRTGRIVIANVFGTEISRIRPKKNDKPATPKQALVKERMKLSALFISGYKSFASDYFGERSGLRSRYNMAMTNIMNAYHIDFTALTIERANEEIMFSKGDLPEAPLNNLTSATTSTFTVTWEDNSDGTDALPTDQICILYCAQDENRPKLLRNVATRTDGTATVNLLNKYVGKTMHVWLCLLSADGKRVSISEYVGDIVVS</sequence>
<name>A0ABU4JMZ1_9FLAO</name>
<gene>
    <name evidence="1" type="ORF">NG800_018180</name>
</gene>
<organism evidence="1 2">
    <name type="scientific">Epilithonimonas ginsengisoli</name>
    <dbReference type="NCBI Taxonomy" id="1245592"/>
    <lineage>
        <taxon>Bacteria</taxon>
        <taxon>Pseudomonadati</taxon>
        <taxon>Bacteroidota</taxon>
        <taxon>Flavobacteriia</taxon>
        <taxon>Flavobacteriales</taxon>
        <taxon>Weeksellaceae</taxon>
        <taxon>Chryseobacterium group</taxon>
        <taxon>Epilithonimonas</taxon>
    </lineage>
</organism>
<keyword evidence="2" id="KW-1185">Reference proteome</keyword>
<dbReference type="InterPro" id="IPR046233">
    <property type="entry name" value="DUF6266"/>
</dbReference>
<dbReference type="EMBL" id="JAMXLT020000047">
    <property type="protein sequence ID" value="MDW8550861.1"/>
    <property type="molecule type" value="Genomic_DNA"/>
</dbReference>